<keyword evidence="3" id="KW-1003">Cell membrane</keyword>
<evidence type="ECO:0000256" key="2">
    <source>
        <dbReference type="ARBA" id="ARBA00006679"/>
    </source>
</evidence>
<dbReference type="InterPro" id="IPR051907">
    <property type="entry name" value="DoxX-like_oxidoreductase"/>
</dbReference>
<dbReference type="Pfam" id="PF07681">
    <property type="entry name" value="DoxX"/>
    <property type="match status" value="1"/>
</dbReference>
<evidence type="ECO:0000313" key="8">
    <source>
        <dbReference type="EMBL" id="QBJ93811.1"/>
    </source>
</evidence>
<name>A0A4P6U3T7_STRSO</name>
<evidence type="ECO:0000313" key="9">
    <source>
        <dbReference type="Proteomes" id="UP000292547"/>
    </source>
</evidence>
<evidence type="ECO:0000256" key="3">
    <source>
        <dbReference type="ARBA" id="ARBA00022475"/>
    </source>
</evidence>
<keyword evidence="4 7" id="KW-0812">Transmembrane</keyword>
<accession>A0A4P6U3T7</accession>
<dbReference type="STRING" id="73044.GCA_000725795_00634"/>
<dbReference type="GO" id="GO:0005886">
    <property type="term" value="C:plasma membrane"/>
    <property type="evidence" value="ECO:0007669"/>
    <property type="project" value="UniProtKB-SubCell"/>
</dbReference>
<comment type="subcellular location">
    <subcellularLocation>
        <location evidence="1">Cell membrane</location>
        <topology evidence="1">Multi-pass membrane protein</topology>
    </subcellularLocation>
</comment>
<reference evidence="8 9" key="1">
    <citation type="submission" date="2018-08" db="EMBL/GenBank/DDBJ databases">
        <title>The complete genome sequence of Streptomyces seoulensis, a pioneer strain for nickel superoxide dismutase discovery.</title>
        <authorList>
            <person name="Shin J."/>
            <person name="Lee J.-S."/>
            <person name="Lee E.-J."/>
            <person name="Youn H.-D."/>
        </authorList>
    </citation>
    <scope>NUCLEOTIDE SEQUENCE [LARGE SCALE GENOMIC DNA]</scope>
    <source>
        <strain evidence="8 9">KCTC 9819</strain>
    </source>
</reference>
<dbReference type="Proteomes" id="UP000292547">
    <property type="component" value="Chromosome"/>
</dbReference>
<dbReference type="OrthoDB" id="346004at2"/>
<dbReference type="InterPro" id="IPR032808">
    <property type="entry name" value="DoxX"/>
</dbReference>
<dbReference type="KEGG" id="sseo:D0Z67_28435"/>
<evidence type="ECO:0000256" key="4">
    <source>
        <dbReference type="ARBA" id="ARBA00022692"/>
    </source>
</evidence>
<sequence length="180" mass="18024">MGRRKDLGLLAVRLGTGGVLAAHGAQKLLGWFGGGGIAGTGKFMESVGFRPGKASAVASGSAELGGGLLLALGLATPAAGAAVAGGMGGAVSVHRPNGFFATAGGFEYPAYLGYIATCVGVTGPGRYSLDRLIGYRLDRPRLVLLSFALSAAGTAVVVARRERVLSAQRREETAPATPAP</sequence>
<evidence type="ECO:0000256" key="7">
    <source>
        <dbReference type="SAM" id="Phobius"/>
    </source>
</evidence>
<evidence type="ECO:0000256" key="6">
    <source>
        <dbReference type="ARBA" id="ARBA00023136"/>
    </source>
</evidence>
<dbReference type="PANTHER" id="PTHR33452:SF1">
    <property type="entry name" value="INNER MEMBRANE PROTEIN YPHA-RELATED"/>
    <property type="match status" value="1"/>
</dbReference>
<feature type="transmembrane region" description="Helical" evidence="7">
    <location>
        <begin position="68"/>
        <end position="87"/>
    </location>
</feature>
<feature type="transmembrane region" description="Helical" evidence="7">
    <location>
        <begin position="99"/>
        <end position="122"/>
    </location>
</feature>
<dbReference type="PANTHER" id="PTHR33452">
    <property type="entry name" value="OXIDOREDUCTASE CATD-RELATED"/>
    <property type="match status" value="1"/>
</dbReference>
<organism evidence="8 9">
    <name type="scientific">Streptomyces seoulensis</name>
    <dbReference type="NCBI Taxonomy" id="73044"/>
    <lineage>
        <taxon>Bacteria</taxon>
        <taxon>Bacillati</taxon>
        <taxon>Actinomycetota</taxon>
        <taxon>Actinomycetes</taxon>
        <taxon>Kitasatosporales</taxon>
        <taxon>Streptomycetaceae</taxon>
        <taxon>Streptomyces</taxon>
    </lineage>
</organism>
<gene>
    <name evidence="8" type="ORF">D0Z67_28435</name>
</gene>
<keyword evidence="6 7" id="KW-0472">Membrane</keyword>
<comment type="similarity">
    <text evidence="2">Belongs to the DoxX family.</text>
</comment>
<dbReference type="EMBL" id="CP032229">
    <property type="protein sequence ID" value="QBJ93811.1"/>
    <property type="molecule type" value="Genomic_DNA"/>
</dbReference>
<proteinExistence type="inferred from homology"/>
<dbReference type="RefSeq" id="WP_031179475.1">
    <property type="nucleotide sequence ID" value="NZ_CP032229.1"/>
</dbReference>
<dbReference type="GeneID" id="300102833"/>
<dbReference type="AlphaFoldDB" id="A0A4P6U3T7"/>
<keyword evidence="5 7" id="KW-1133">Transmembrane helix</keyword>
<evidence type="ECO:0000256" key="5">
    <source>
        <dbReference type="ARBA" id="ARBA00022989"/>
    </source>
</evidence>
<feature type="transmembrane region" description="Helical" evidence="7">
    <location>
        <begin position="142"/>
        <end position="160"/>
    </location>
</feature>
<evidence type="ECO:0000256" key="1">
    <source>
        <dbReference type="ARBA" id="ARBA00004651"/>
    </source>
</evidence>
<protein>
    <submittedName>
        <fullName evidence="8">DoxX family membrane protein</fullName>
    </submittedName>
</protein>
<keyword evidence="9" id="KW-1185">Reference proteome</keyword>